<dbReference type="SUPFAM" id="SSF55073">
    <property type="entry name" value="Nucleotide cyclase"/>
    <property type="match status" value="1"/>
</dbReference>
<feature type="domain" description="EAL" evidence="3">
    <location>
        <begin position="441"/>
        <end position="694"/>
    </location>
</feature>
<dbReference type="Gene3D" id="3.30.70.270">
    <property type="match status" value="1"/>
</dbReference>
<dbReference type="GO" id="GO:0071732">
    <property type="term" value="P:cellular response to nitric oxide"/>
    <property type="evidence" value="ECO:0007669"/>
    <property type="project" value="UniProtKB-ARBA"/>
</dbReference>
<dbReference type="GO" id="GO:0071111">
    <property type="term" value="F:cyclic-guanylate-specific phosphodiesterase activity"/>
    <property type="evidence" value="ECO:0007669"/>
    <property type="project" value="UniProtKB-EC"/>
</dbReference>
<dbReference type="InterPro" id="IPR043128">
    <property type="entry name" value="Rev_trsase/Diguanyl_cyclase"/>
</dbReference>
<keyword evidence="6" id="KW-1185">Reference proteome</keyword>
<dbReference type="InterPro" id="IPR052155">
    <property type="entry name" value="Biofilm_reg_signaling"/>
</dbReference>
<accession>A0AAW9Q6K8</accession>
<dbReference type="NCBIfam" id="TIGR00254">
    <property type="entry name" value="GGDEF"/>
    <property type="match status" value="1"/>
</dbReference>
<dbReference type="Pfam" id="PF00563">
    <property type="entry name" value="EAL"/>
    <property type="match status" value="1"/>
</dbReference>
<dbReference type="InterPro" id="IPR013767">
    <property type="entry name" value="PAS_fold"/>
</dbReference>
<evidence type="ECO:0000313" key="5">
    <source>
        <dbReference type="EMBL" id="MEF7615446.1"/>
    </source>
</evidence>
<dbReference type="CDD" id="cd01949">
    <property type="entry name" value="GGDEF"/>
    <property type="match status" value="1"/>
</dbReference>
<dbReference type="CDD" id="cd00130">
    <property type="entry name" value="PAS"/>
    <property type="match status" value="1"/>
</dbReference>
<dbReference type="FunFam" id="3.30.70.270:FF:000001">
    <property type="entry name" value="Diguanylate cyclase domain protein"/>
    <property type="match status" value="1"/>
</dbReference>
<evidence type="ECO:0000256" key="1">
    <source>
        <dbReference type="ARBA" id="ARBA00051114"/>
    </source>
</evidence>
<dbReference type="SMART" id="SM00267">
    <property type="entry name" value="GGDEF"/>
    <property type="match status" value="1"/>
</dbReference>
<feature type="domain" description="GGDEF" evidence="4">
    <location>
        <begin position="299"/>
        <end position="431"/>
    </location>
</feature>
<dbReference type="Proteomes" id="UP001336250">
    <property type="component" value="Unassembled WGS sequence"/>
</dbReference>
<dbReference type="SMART" id="SM00052">
    <property type="entry name" value="EAL"/>
    <property type="match status" value="1"/>
</dbReference>
<organism evidence="5 6">
    <name type="scientific">Aquincola agrisoli</name>
    <dbReference type="NCBI Taxonomy" id="3119538"/>
    <lineage>
        <taxon>Bacteria</taxon>
        <taxon>Pseudomonadati</taxon>
        <taxon>Pseudomonadota</taxon>
        <taxon>Betaproteobacteria</taxon>
        <taxon>Burkholderiales</taxon>
        <taxon>Sphaerotilaceae</taxon>
        <taxon>Aquincola</taxon>
    </lineage>
</organism>
<protein>
    <submittedName>
        <fullName evidence="5">EAL domain-containing protein</fullName>
    </submittedName>
</protein>
<gene>
    <name evidence="5" type="ORF">V4F39_16115</name>
</gene>
<dbReference type="InterPro" id="IPR035965">
    <property type="entry name" value="PAS-like_dom_sf"/>
</dbReference>
<dbReference type="PROSITE" id="PS50887">
    <property type="entry name" value="GGDEF"/>
    <property type="match status" value="1"/>
</dbReference>
<dbReference type="AlphaFoldDB" id="A0AAW9Q6K8"/>
<dbReference type="PROSITE" id="PS50883">
    <property type="entry name" value="EAL"/>
    <property type="match status" value="1"/>
</dbReference>
<dbReference type="FunFam" id="3.20.20.450:FF:000001">
    <property type="entry name" value="Cyclic di-GMP phosphodiesterase yahA"/>
    <property type="match status" value="1"/>
</dbReference>
<evidence type="ECO:0000259" key="3">
    <source>
        <dbReference type="PROSITE" id="PS50883"/>
    </source>
</evidence>
<reference evidence="5 6" key="1">
    <citation type="submission" date="2024-02" db="EMBL/GenBank/DDBJ databases">
        <title>Genome sequence of Aquincola sp. MAHUQ-54.</title>
        <authorList>
            <person name="Huq M.A."/>
        </authorList>
    </citation>
    <scope>NUCLEOTIDE SEQUENCE [LARGE SCALE GENOMIC DNA]</scope>
    <source>
        <strain evidence="5 6">MAHUQ-54</strain>
    </source>
</reference>
<name>A0AAW9Q6K8_9BURK</name>
<dbReference type="RefSeq" id="WP_332290707.1">
    <property type="nucleotide sequence ID" value="NZ_JAZIBG010000031.1"/>
</dbReference>
<dbReference type="NCBIfam" id="TIGR00229">
    <property type="entry name" value="sensory_box"/>
    <property type="match status" value="1"/>
</dbReference>
<dbReference type="Pfam" id="PF00989">
    <property type="entry name" value="PAS"/>
    <property type="match status" value="2"/>
</dbReference>
<dbReference type="Gene3D" id="3.30.450.20">
    <property type="entry name" value="PAS domain"/>
    <property type="match status" value="2"/>
</dbReference>
<dbReference type="PANTHER" id="PTHR44757:SF2">
    <property type="entry name" value="BIOFILM ARCHITECTURE MAINTENANCE PROTEIN MBAA"/>
    <property type="match status" value="1"/>
</dbReference>
<dbReference type="InterPro" id="IPR000014">
    <property type="entry name" value="PAS"/>
</dbReference>
<proteinExistence type="predicted"/>
<dbReference type="PANTHER" id="PTHR44757">
    <property type="entry name" value="DIGUANYLATE CYCLASE DGCP"/>
    <property type="match status" value="1"/>
</dbReference>
<dbReference type="GO" id="GO:0006355">
    <property type="term" value="P:regulation of DNA-templated transcription"/>
    <property type="evidence" value="ECO:0007669"/>
    <property type="project" value="InterPro"/>
</dbReference>
<dbReference type="SUPFAM" id="SSF55785">
    <property type="entry name" value="PYP-like sensor domain (PAS domain)"/>
    <property type="match status" value="2"/>
</dbReference>
<sequence>MNLRALVGHRESAAPAVAGECRALVEGLWEPTWLVDGRSLRVLAVNDAALALLGRHRDEVLEQPAEAVLDTPEDMAFWAVAQQPGADTALLSRTLVPRPGGGTLHLERRIHRLQGPGAPDAYLVSLRDLTPERQALEERDTLIAELRATLESTADGLLVTDLQGRIRAFNRRFAQMWQLPEALATGDDEAIYAWMLDAAAEPEAYLRQLEAVERGVLVPATDRFKLRSGRVVERVVLTQWSRGRPLGRVWSFRDLSERLAADQRIETLATTDPLTGVPNRRQLTERVATALIEVQRQRGRIALLLLDVDRFKQINDSLGQGMGDRVLAEVCSRIRTCLRDGDVVGRVGGDQFAMLIHHAGAEAAEHAARRILRATEAPYEIEGAQFTLTCSIGVALFPEAADTAHDLLRRAETAMQAAKADGRAGFRFHRTGSQDDEVRKRVRLDHAMRQVLARDGFRLHYQPQVDLSTGRVVGTEALIRWRDPTHGDISPADFIPVAEASGFIVQIGDWVLSQAVRQAASWYAAGRAMPVSVNVSALQFQQADFATRVSRLLAEHRLPPALLELELTESILVRDAAEALERLEALAALGVQLAIDDFGTGYSSLAYLKRFPLDALKIDRRFVRGLPGDESDAAIVRAIVQMAHALGLRVVAEGVELEAQRGFLAGLGCHTYQGFLFAPALDAQALWEVIEPEKALPAA</sequence>
<feature type="domain" description="PAS" evidence="2">
    <location>
        <begin position="22"/>
        <end position="74"/>
    </location>
</feature>
<dbReference type="SMART" id="SM00091">
    <property type="entry name" value="PAS"/>
    <property type="match status" value="2"/>
</dbReference>
<dbReference type="InterPro" id="IPR001633">
    <property type="entry name" value="EAL_dom"/>
</dbReference>
<dbReference type="EMBL" id="JAZIBG010000031">
    <property type="protein sequence ID" value="MEF7615446.1"/>
    <property type="molecule type" value="Genomic_DNA"/>
</dbReference>
<dbReference type="InterPro" id="IPR035919">
    <property type="entry name" value="EAL_sf"/>
</dbReference>
<dbReference type="InterPro" id="IPR000160">
    <property type="entry name" value="GGDEF_dom"/>
</dbReference>
<dbReference type="PROSITE" id="PS50112">
    <property type="entry name" value="PAS"/>
    <property type="match status" value="1"/>
</dbReference>
<dbReference type="Gene3D" id="3.20.20.450">
    <property type="entry name" value="EAL domain"/>
    <property type="match status" value="1"/>
</dbReference>
<dbReference type="CDD" id="cd01948">
    <property type="entry name" value="EAL"/>
    <property type="match status" value="1"/>
</dbReference>
<dbReference type="Pfam" id="PF00990">
    <property type="entry name" value="GGDEF"/>
    <property type="match status" value="1"/>
</dbReference>
<dbReference type="SUPFAM" id="SSF141868">
    <property type="entry name" value="EAL domain-like"/>
    <property type="match status" value="1"/>
</dbReference>
<comment type="catalytic activity">
    <reaction evidence="1">
        <text>3',3'-c-di-GMP + H2O = 5'-phosphoguanylyl(3'-&gt;5')guanosine + H(+)</text>
        <dbReference type="Rhea" id="RHEA:24902"/>
        <dbReference type="ChEBI" id="CHEBI:15377"/>
        <dbReference type="ChEBI" id="CHEBI:15378"/>
        <dbReference type="ChEBI" id="CHEBI:58754"/>
        <dbReference type="ChEBI" id="CHEBI:58805"/>
        <dbReference type="EC" id="3.1.4.52"/>
    </reaction>
    <physiologicalReaction direction="left-to-right" evidence="1">
        <dbReference type="Rhea" id="RHEA:24903"/>
    </physiologicalReaction>
</comment>
<dbReference type="InterPro" id="IPR029787">
    <property type="entry name" value="Nucleotide_cyclase"/>
</dbReference>
<comment type="caution">
    <text evidence="5">The sequence shown here is derived from an EMBL/GenBank/DDBJ whole genome shotgun (WGS) entry which is preliminary data.</text>
</comment>
<evidence type="ECO:0000313" key="6">
    <source>
        <dbReference type="Proteomes" id="UP001336250"/>
    </source>
</evidence>
<evidence type="ECO:0000259" key="2">
    <source>
        <dbReference type="PROSITE" id="PS50112"/>
    </source>
</evidence>
<evidence type="ECO:0000259" key="4">
    <source>
        <dbReference type="PROSITE" id="PS50887"/>
    </source>
</evidence>